<dbReference type="EMBL" id="PFEP01000043">
    <property type="protein sequence ID" value="PJE72761.1"/>
    <property type="molecule type" value="Genomic_DNA"/>
</dbReference>
<dbReference type="Proteomes" id="UP000230603">
    <property type="component" value="Unassembled WGS sequence"/>
</dbReference>
<dbReference type="AlphaFoldDB" id="A0A2M8L852"/>
<proteinExistence type="predicted"/>
<dbReference type="GO" id="GO:0003676">
    <property type="term" value="F:nucleic acid binding"/>
    <property type="evidence" value="ECO:0007669"/>
    <property type="project" value="InterPro"/>
</dbReference>
<name>A0A2M8L852_9BACT</name>
<comment type="caution">
    <text evidence="1">The sequence shown here is derived from an EMBL/GenBank/DDBJ whole genome shotgun (WGS) entry which is preliminary data.</text>
</comment>
<gene>
    <name evidence="1" type="ORF">COV00_03540</name>
</gene>
<dbReference type="InterPro" id="IPR011856">
    <property type="entry name" value="tRNA_endonuc-like_dom_sf"/>
</dbReference>
<reference evidence="2" key="1">
    <citation type="submission" date="2017-09" db="EMBL/GenBank/DDBJ databases">
        <title>Depth-based differentiation of microbial function through sediment-hosted aquifers and enrichment of novel symbionts in the deep terrestrial subsurface.</title>
        <authorList>
            <person name="Probst A.J."/>
            <person name="Ladd B."/>
            <person name="Jarett J.K."/>
            <person name="Geller-Mcgrath D.E."/>
            <person name="Sieber C.M.K."/>
            <person name="Emerson J.B."/>
            <person name="Anantharaman K."/>
            <person name="Thomas B.C."/>
            <person name="Malmstrom R."/>
            <person name="Stieglmeier M."/>
            <person name="Klingl A."/>
            <person name="Woyke T."/>
            <person name="Ryan C.M."/>
            <person name="Banfield J.F."/>
        </authorList>
    </citation>
    <scope>NUCLEOTIDE SEQUENCE [LARGE SCALE GENOMIC DNA]</scope>
</reference>
<evidence type="ECO:0000313" key="2">
    <source>
        <dbReference type="Proteomes" id="UP000230603"/>
    </source>
</evidence>
<protein>
    <recommendedName>
        <fullName evidence="3">Endonuclease</fullName>
    </recommendedName>
</protein>
<evidence type="ECO:0008006" key="3">
    <source>
        <dbReference type="Google" id="ProtNLM"/>
    </source>
</evidence>
<dbReference type="Gene3D" id="3.40.1350.10">
    <property type="match status" value="1"/>
</dbReference>
<sequence>MILNPKRKGKIGELIAIRKLTELGFDVYDNIVDDRGIDLIVRNEKKGTINHKDIQVKFSKFYDKFDLYWFGISKSTFSPSEKLYILFVLDENRIFVIPSSELFRILKNVRTDKKGNWKITITLKDNWVIRCRKKASVNIEKYLNNFSQLRK</sequence>
<organism evidence="1 2">
    <name type="scientific">Candidatus Tagabacteria bacterium CG10_big_fil_rev_8_21_14_0_10_40_13</name>
    <dbReference type="NCBI Taxonomy" id="1975022"/>
    <lineage>
        <taxon>Bacteria</taxon>
        <taxon>Candidatus Tagaibacteriota</taxon>
    </lineage>
</organism>
<evidence type="ECO:0000313" key="1">
    <source>
        <dbReference type="EMBL" id="PJE72761.1"/>
    </source>
</evidence>
<accession>A0A2M8L852</accession>